<organism evidence="2 3">
    <name type="scientific">Sporomusa ovata</name>
    <dbReference type="NCBI Taxonomy" id="2378"/>
    <lineage>
        <taxon>Bacteria</taxon>
        <taxon>Bacillati</taxon>
        <taxon>Bacillota</taxon>
        <taxon>Negativicutes</taxon>
        <taxon>Selenomonadales</taxon>
        <taxon>Sporomusaceae</taxon>
        <taxon>Sporomusa</taxon>
    </lineage>
</organism>
<dbReference type="GO" id="GO:0016787">
    <property type="term" value="F:hydrolase activity"/>
    <property type="evidence" value="ECO:0007669"/>
    <property type="project" value="UniProtKB-KW"/>
</dbReference>
<dbReference type="InterPro" id="IPR003607">
    <property type="entry name" value="HD/PDEase_dom"/>
</dbReference>
<dbReference type="Pfam" id="PF13487">
    <property type="entry name" value="HD_5"/>
    <property type="match status" value="1"/>
</dbReference>
<dbReference type="AlphaFoldDB" id="A0A0U1KVX2"/>
<sequence>MQRVLQGNISAGMTLAQPIYGINGQVIINSGVELSEFHISKIAQLDVKYIYVQGEAQLIDENDVVAQNAKSQFVLASHLALEEVRVGKYVQIEHIKGRVMTLLDECCMHKELQPLFTAMQNCNDYLFKHAVCGYFFAMMIGIGCGIEGLRLRDLGLGALLRDVGMIAISRDILNKPGTLTPEEMAIVKQHTEKGHEILHRNPEISLAAANCALQHHERFDGSGYPRGAKDDNIHEFAQITALADVYSSMTANTPYRKALSVYDALAIIEKAGAAYFNPELIRVLVSNVAIYPLGAIVRLNNQVVGIVNDYADELRTKPILKITNNESGERVNQTVTIDMEANPTIYIADVS</sequence>
<feature type="domain" description="HD-GYP" evidence="1">
    <location>
        <begin position="104"/>
        <end position="300"/>
    </location>
</feature>
<dbReference type="Proteomes" id="UP000049855">
    <property type="component" value="Unassembled WGS sequence"/>
</dbReference>
<proteinExistence type="predicted"/>
<evidence type="ECO:0000259" key="1">
    <source>
        <dbReference type="PROSITE" id="PS51832"/>
    </source>
</evidence>
<keyword evidence="3" id="KW-1185">Reference proteome</keyword>
<evidence type="ECO:0000313" key="2">
    <source>
        <dbReference type="EMBL" id="CQR71582.1"/>
    </source>
</evidence>
<dbReference type="SUPFAM" id="SSF109604">
    <property type="entry name" value="HD-domain/PDEase-like"/>
    <property type="match status" value="1"/>
</dbReference>
<dbReference type="PROSITE" id="PS51832">
    <property type="entry name" value="HD_GYP"/>
    <property type="match status" value="1"/>
</dbReference>
<dbReference type="Gene3D" id="1.10.3210.10">
    <property type="entry name" value="Hypothetical protein af1432"/>
    <property type="match status" value="1"/>
</dbReference>
<dbReference type="InterPro" id="IPR037522">
    <property type="entry name" value="HD_GYP_dom"/>
</dbReference>
<dbReference type="RefSeq" id="WP_021168667.1">
    <property type="nucleotide sequence ID" value="NZ_CTRP01000005.1"/>
</dbReference>
<name>A0A0U1KVX2_9FIRM</name>
<evidence type="ECO:0000313" key="3">
    <source>
        <dbReference type="Proteomes" id="UP000049855"/>
    </source>
</evidence>
<dbReference type="CDD" id="cd00077">
    <property type="entry name" value="HDc"/>
    <property type="match status" value="1"/>
</dbReference>
<accession>A0A0U1KVX2</accession>
<dbReference type="PANTHER" id="PTHR43155">
    <property type="entry name" value="CYCLIC DI-GMP PHOSPHODIESTERASE PA4108-RELATED"/>
    <property type="match status" value="1"/>
</dbReference>
<reference evidence="3" key="1">
    <citation type="submission" date="2015-03" db="EMBL/GenBank/DDBJ databases">
        <authorList>
            <person name="Nijsse Bart"/>
        </authorList>
    </citation>
    <scope>NUCLEOTIDE SEQUENCE [LARGE SCALE GENOMIC DNA]</scope>
</reference>
<protein>
    <submittedName>
        <fullName evidence="2">Response regulator receiver:Metal-dependent phosphohydrolase, HD subdomain</fullName>
    </submittedName>
</protein>
<dbReference type="EMBL" id="CTRP01000005">
    <property type="protein sequence ID" value="CQR71582.1"/>
    <property type="molecule type" value="Genomic_DNA"/>
</dbReference>
<dbReference type="PANTHER" id="PTHR43155:SF2">
    <property type="entry name" value="CYCLIC DI-GMP PHOSPHODIESTERASE PA4108"/>
    <property type="match status" value="1"/>
</dbReference>
<keyword evidence="2" id="KW-0378">Hydrolase</keyword>
<gene>
    <name evidence="2" type="ORF">SpAn4DRAFT_3448</name>
</gene>